<dbReference type="EMBL" id="KZ084087">
    <property type="protein sequence ID" value="OSD07960.1"/>
    <property type="molecule type" value="Genomic_DNA"/>
</dbReference>
<organism evidence="2 3">
    <name type="scientific">Trametes coccinea (strain BRFM310)</name>
    <name type="common">Pycnoporus coccineus</name>
    <dbReference type="NCBI Taxonomy" id="1353009"/>
    <lineage>
        <taxon>Eukaryota</taxon>
        <taxon>Fungi</taxon>
        <taxon>Dikarya</taxon>
        <taxon>Basidiomycota</taxon>
        <taxon>Agaricomycotina</taxon>
        <taxon>Agaricomycetes</taxon>
        <taxon>Polyporales</taxon>
        <taxon>Polyporaceae</taxon>
        <taxon>Trametes</taxon>
    </lineage>
</organism>
<reference evidence="2 3" key="1">
    <citation type="journal article" date="2015" name="Biotechnol. Biofuels">
        <title>Enhanced degradation of softwood versus hardwood by the white-rot fungus Pycnoporus coccineus.</title>
        <authorList>
            <person name="Couturier M."/>
            <person name="Navarro D."/>
            <person name="Chevret D."/>
            <person name="Henrissat B."/>
            <person name="Piumi F."/>
            <person name="Ruiz-Duenas F.J."/>
            <person name="Martinez A.T."/>
            <person name="Grigoriev I.V."/>
            <person name="Riley R."/>
            <person name="Lipzen A."/>
            <person name="Berrin J.G."/>
            <person name="Master E.R."/>
            <person name="Rosso M.N."/>
        </authorList>
    </citation>
    <scope>NUCLEOTIDE SEQUENCE [LARGE SCALE GENOMIC DNA]</scope>
    <source>
        <strain evidence="2 3">BRFM310</strain>
    </source>
</reference>
<dbReference type="STRING" id="1353009.A0A1Y2J3G4"/>
<dbReference type="Proteomes" id="UP000193067">
    <property type="component" value="Unassembled WGS sequence"/>
</dbReference>
<protein>
    <recommendedName>
        <fullName evidence="1">Hemerythrin-like domain-containing protein</fullName>
    </recommendedName>
</protein>
<gene>
    <name evidence="2" type="ORF">PYCCODRAFT_1358248</name>
</gene>
<dbReference type="PANTHER" id="PTHR38048:SF2">
    <property type="entry name" value="HEMERYTHRIN-LIKE DOMAIN-CONTAINING PROTEIN"/>
    <property type="match status" value="1"/>
</dbReference>
<dbReference type="OrthoDB" id="58416at2759"/>
<name>A0A1Y2J3G4_TRAC3</name>
<proteinExistence type="predicted"/>
<feature type="domain" description="Hemerythrin-like" evidence="1">
    <location>
        <begin position="17"/>
        <end position="136"/>
    </location>
</feature>
<keyword evidence="3" id="KW-1185">Reference proteome</keyword>
<sequence>MATTVPTDPFEFIHWNMVLAHSTFEKGYGIILARLDNPPLEDLNNFLGYCEAWTHSIIHHHDTEEATLFPVLNTKMDFSHEKEQHAAVHGFLDDFLAAIHEAQIDTSKFDAAKLKGMVESSKDALFTHFNEEVEHIKAENLRAAGFTADECKQLIENVDKHAKSHGDPFLVVPYMRSHTTAEYKDIWPPIPWILRKVVVPYVLAKRHSGYWKYSPYTMS</sequence>
<evidence type="ECO:0000313" key="3">
    <source>
        <dbReference type="Proteomes" id="UP000193067"/>
    </source>
</evidence>
<dbReference type="Pfam" id="PF01814">
    <property type="entry name" value="Hemerythrin"/>
    <property type="match status" value="1"/>
</dbReference>
<accession>A0A1Y2J3G4</accession>
<dbReference type="PANTHER" id="PTHR38048">
    <property type="entry name" value="EXPRESSED PROTEIN"/>
    <property type="match status" value="1"/>
</dbReference>
<evidence type="ECO:0000259" key="1">
    <source>
        <dbReference type="Pfam" id="PF01814"/>
    </source>
</evidence>
<evidence type="ECO:0000313" key="2">
    <source>
        <dbReference type="EMBL" id="OSD07960.1"/>
    </source>
</evidence>
<dbReference type="InterPro" id="IPR012312">
    <property type="entry name" value="Hemerythrin-like"/>
</dbReference>
<dbReference type="InterPro" id="IPR053206">
    <property type="entry name" value="Dimeric_xanthone_biosynth"/>
</dbReference>
<dbReference type="AlphaFoldDB" id="A0A1Y2J3G4"/>
<dbReference type="Gene3D" id="1.20.120.520">
    <property type="entry name" value="nmb1532 protein domain like"/>
    <property type="match status" value="1"/>
</dbReference>